<organism evidence="2 3">
    <name type="scientific">Aphanothece hegewaldii CCALA 016</name>
    <dbReference type="NCBI Taxonomy" id="2107694"/>
    <lineage>
        <taxon>Bacteria</taxon>
        <taxon>Bacillati</taxon>
        <taxon>Cyanobacteriota</taxon>
        <taxon>Cyanophyceae</taxon>
        <taxon>Oscillatoriophycideae</taxon>
        <taxon>Chroococcales</taxon>
        <taxon>Aphanothecaceae</taxon>
        <taxon>Aphanothece</taxon>
    </lineage>
</organism>
<keyword evidence="1" id="KW-1133">Transmembrane helix</keyword>
<feature type="transmembrane region" description="Helical" evidence="1">
    <location>
        <begin position="62"/>
        <end position="85"/>
    </location>
</feature>
<reference evidence="2 3" key="2">
    <citation type="submission" date="2018-03" db="EMBL/GenBank/DDBJ databases">
        <authorList>
            <person name="Keele B.F."/>
        </authorList>
    </citation>
    <scope>NUCLEOTIDE SEQUENCE [LARGE SCALE GENOMIC DNA]</scope>
    <source>
        <strain evidence="2 3">CCALA 016</strain>
    </source>
</reference>
<evidence type="ECO:0000313" key="3">
    <source>
        <dbReference type="Proteomes" id="UP000239001"/>
    </source>
</evidence>
<feature type="transmembrane region" description="Helical" evidence="1">
    <location>
        <begin position="21"/>
        <end position="42"/>
    </location>
</feature>
<dbReference type="OrthoDB" id="425848at2"/>
<dbReference type="Proteomes" id="UP000239001">
    <property type="component" value="Unassembled WGS sequence"/>
</dbReference>
<dbReference type="AlphaFoldDB" id="A0A2T1LS58"/>
<comment type="caution">
    <text evidence="2">The sequence shown here is derived from an EMBL/GenBank/DDBJ whole genome shotgun (WGS) entry which is preliminary data.</text>
</comment>
<gene>
    <name evidence="2" type="ORF">C7H19_21725</name>
</gene>
<evidence type="ECO:0000256" key="1">
    <source>
        <dbReference type="SAM" id="Phobius"/>
    </source>
</evidence>
<keyword evidence="1" id="KW-0812">Transmembrane</keyword>
<dbReference type="EMBL" id="PXOH01000038">
    <property type="protein sequence ID" value="PSF32254.1"/>
    <property type="molecule type" value="Genomic_DNA"/>
</dbReference>
<reference evidence="2 3" key="1">
    <citation type="submission" date="2018-03" db="EMBL/GenBank/DDBJ databases">
        <title>The ancient ancestry and fast evolution of plastids.</title>
        <authorList>
            <person name="Moore K.R."/>
            <person name="Magnabosco C."/>
            <person name="Momper L."/>
            <person name="Gold D.A."/>
            <person name="Bosak T."/>
            <person name="Fournier G.P."/>
        </authorList>
    </citation>
    <scope>NUCLEOTIDE SEQUENCE [LARGE SCALE GENOMIC DNA]</scope>
    <source>
        <strain evidence="2 3">CCALA 016</strain>
    </source>
</reference>
<name>A0A2T1LS58_9CHRO</name>
<dbReference type="RefSeq" id="WP_106459013.1">
    <property type="nucleotide sequence ID" value="NZ_PXOH01000038.1"/>
</dbReference>
<evidence type="ECO:0000313" key="2">
    <source>
        <dbReference type="EMBL" id="PSF32254.1"/>
    </source>
</evidence>
<protein>
    <submittedName>
        <fullName evidence="2">Uncharacterized protein</fullName>
    </submittedName>
</protein>
<accession>A0A2T1LS58</accession>
<sequence>MTESDPNFEQKVQRLHQLTVWSRWLFVLACWLILAPFGLWNLRPEIELIREHFTWTAVRFGLAYHLFSALSLSFCVGITAAVLVWQSRNILQGLPRHEKQQLEKRVEKIQAIGPRHPLWRWLNQ</sequence>
<keyword evidence="3" id="KW-1185">Reference proteome</keyword>
<proteinExistence type="predicted"/>
<keyword evidence="1" id="KW-0472">Membrane</keyword>